<evidence type="ECO:0000313" key="1">
    <source>
        <dbReference type="EMBL" id="KAB5531521.1"/>
    </source>
</evidence>
<accession>A0A5N5KMH6</accession>
<organism evidence="1 2">
    <name type="scientific">Salix brachista</name>
    <dbReference type="NCBI Taxonomy" id="2182728"/>
    <lineage>
        <taxon>Eukaryota</taxon>
        <taxon>Viridiplantae</taxon>
        <taxon>Streptophyta</taxon>
        <taxon>Embryophyta</taxon>
        <taxon>Tracheophyta</taxon>
        <taxon>Spermatophyta</taxon>
        <taxon>Magnoliopsida</taxon>
        <taxon>eudicotyledons</taxon>
        <taxon>Gunneridae</taxon>
        <taxon>Pentapetalae</taxon>
        <taxon>rosids</taxon>
        <taxon>fabids</taxon>
        <taxon>Malpighiales</taxon>
        <taxon>Salicaceae</taxon>
        <taxon>Saliceae</taxon>
        <taxon>Salix</taxon>
    </lineage>
</organism>
<reference evidence="2" key="1">
    <citation type="journal article" date="2019" name="Gigascience">
        <title>De novo genome assembly of the endangered Acer yangbiense, a plant species with extremely small populations endemic to Yunnan Province, China.</title>
        <authorList>
            <person name="Yang J."/>
            <person name="Wariss H.M."/>
            <person name="Tao L."/>
            <person name="Zhang R."/>
            <person name="Yun Q."/>
            <person name="Hollingsworth P."/>
            <person name="Dao Z."/>
            <person name="Luo G."/>
            <person name="Guo H."/>
            <person name="Ma Y."/>
            <person name="Sun W."/>
        </authorList>
    </citation>
    <scope>NUCLEOTIDE SEQUENCE [LARGE SCALE GENOMIC DNA]</scope>
    <source>
        <strain evidence="2">cv. br00</strain>
    </source>
</reference>
<dbReference type="EMBL" id="VDCV01000012">
    <property type="protein sequence ID" value="KAB5531521.1"/>
    <property type="molecule type" value="Genomic_DNA"/>
</dbReference>
<protein>
    <submittedName>
        <fullName evidence="1">Uncharacterized protein</fullName>
    </submittedName>
</protein>
<dbReference type="AlphaFoldDB" id="A0A5N5KMH6"/>
<dbReference type="Proteomes" id="UP000326939">
    <property type="component" value="Chromosome 12"/>
</dbReference>
<evidence type="ECO:0000313" key="2">
    <source>
        <dbReference type="Proteomes" id="UP000326939"/>
    </source>
</evidence>
<proteinExistence type="predicted"/>
<comment type="caution">
    <text evidence="1">The sequence shown here is derived from an EMBL/GenBank/DDBJ whole genome shotgun (WGS) entry which is preliminary data.</text>
</comment>
<sequence>MALFGSDFSVTLTLARSVELGFRDGVLPILLSRRMQKEVSERKTFLAGLAFRLASLPEGVCGGSISRHDSIENVGVHDWDVMEELVYCYFAAINSPELHITSLRMHFLN</sequence>
<name>A0A5N5KMH6_9ROSI</name>
<keyword evidence="2" id="KW-1185">Reference proteome</keyword>
<gene>
    <name evidence="1" type="ORF">DKX38_018191</name>
</gene>